<feature type="compositionally biased region" description="Basic and acidic residues" evidence="5">
    <location>
        <begin position="109"/>
        <end position="131"/>
    </location>
</feature>
<accession>A0ABR4C9W7</accession>
<dbReference type="InterPro" id="IPR045863">
    <property type="entry name" value="CorA_TM1_TM2"/>
</dbReference>
<feature type="region of interest" description="Disordered" evidence="5">
    <location>
        <begin position="213"/>
        <end position="269"/>
    </location>
</feature>
<feature type="region of interest" description="Disordered" evidence="5">
    <location>
        <begin position="514"/>
        <end position="537"/>
    </location>
</feature>
<evidence type="ECO:0000313" key="8">
    <source>
        <dbReference type="Proteomes" id="UP001595075"/>
    </source>
</evidence>
<sequence>MPEPYVSEEADEEGRPEAFDQVPASGSLTGDQHSIPPPPSQIVPGSRREPTLPVRFAEPLTARDESTSRRRSVRHISRERPLERRGRERSSFLEERERQTSSPSPIRRSLSDEPKDRYEDARPHGDRERSPPRSPSPVRRRPYRSYEPSRAMDRDSRGDFFSEEDTAYMPSYFQSSRVPDETSRSRHYHEVDSEIRSRRAREDFAAEYLHRPRMHSFPRPLDTRAEPSYRPRPVPPRGASRYDSDDEWDMRYRGSRKPSLGGYDHFAQSNRYRVPPYEDDFQKRTAMAESSYLFPASSFYREEYSSPLRRRSNTFDEDDLDIKVRRRDRNSGPYFNTIRYPALRPNPFSPAPSRHIHPDGYDDDRSWAPPPPPIIRKKRGSYESDESDAEVFPSREQPRSRSRTPSPPRAAAPVIINNRIYNNRETEDPSYGSRKVHYAENASSKYARGQSGNHSYVPVSVRSRVPNHYTEDYGLDEVDPSEAELGVVPEAYQFTLSRHSKSLRGTDSILSSASDISDLSEKNEPPSQSPPRLRSESGTTYHVLQSHYVGDGVIGGSHAVQLSLTPDGPSPNSGGTASVFRWVHFEDQTMDFDNFEHNALHIPGLTDTETTAISKVLGRAKKGYDKPLQTATKGKTRFMVPAFLQDNLREEKRPSAPKARTISWICAPYFCLAKYATNSGLKPSSHPMRTLLQARFALVQKERDMKQAVRYLQDTPQEHCFHIAQVWFLILDNSLVISCARMSMQSIQGDYISIIPKPEIEPSLAGSNILVSTKSSLLWSLPLQQCQSWFGFVSHFCEYWPLQVNATYNDKPITASDWPRMLAIAKKTTVRLVVELRNCTSTKSEPAKGILLYEKDSAKEGESDSRSPEAGNVPSTEPSLRPTDHRRSTTSRNQSKDQPKEEFHVFTWINSRNQSRDAGSGISSVNVDYVVTGFESKGVDDDLAEIDNYLSTETSLSHRLTYNRCPSLATSDRSKLYSLMSDLKLDALSSEANTISRYQFLVGVLNAAELLFRFFLPPDSQAPTTSKYWGALLQLFKSMSPENPVRSRVSSNRHMQFDSTALELSNWLELINKATSPFKDYLTHVPLSDRADIQMPEELTTAWLHLVLAFTFSVEDMGLFENQMSICHDLVIRGVKKAILNVSQVDLSDYAVFQPFDFASLIAFQLSREQRGSAYDISDTYLEYLKTLQSDIEGNPLDRSHQDRIVCLKQEIEVISETLDAQQYVLRQAQRGYITSQGGTREDIDNSYDRHVERRTAGHNLHTDLAGVQSVIIQDNLALVENQIRGFREMREIASELGDWNIQKIDSNKDRQEAAIYAFTIVTIIFLPLGTVAGIMGMNTVDVRDMPYSQWVYWATALPLTVLVIALCLAWAGELNNFHEGFKNLWRHNPRNYLMVKESYEGIGRRKRHEEVEYNPQFLRSRTVYRNKESYV</sequence>
<feature type="compositionally biased region" description="Basic and acidic residues" evidence="5">
    <location>
        <begin position="178"/>
        <end position="196"/>
    </location>
</feature>
<evidence type="ECO:0000256" key="2">
    <source>
        <dbReference type="ARBA" id="ARBA00022692"/>
    </source>
</evidence>
<keyword evidence="4 6" id="KW-0472">Membrane</keyword>
<keyword evidence="8" id="KW-1185">Reference proteome</keyword>
<organism evidence="7 8">
    <name type="scientific">Oculimacula yallundae</name>
    <dbReference type="NCBI Taxonomy" id="86028"/>
    <lineage>
        <taxon>Eukaryota</taxon>
        <taxon>Fungi</taxon>
        <taxon>Dikarya</taxon>
        <taxon>Ascomycota</taxon>
        <taxon>Pezizomycotina</taxon>
        <taxon>Leotiomycetes</taxon>
        <taxon>Helotiales</taxon>
        <taxon>Ploettnerulaceae</taxon>
        <taxon>Oculimacula</taxon>
    </lineage>
</organism>
<comment type="subcellular location">
    <subcellularLocation>
        <location evidence="1">Membrane</location>
        <topology evidence="1">Multi-pass membrane protein</topology>
    </subcellularLocation>
</comment>
<feature type="region of interest" description="Disordered" evidence="5">
    <location>
        <begin position="1"/>
        <end position="196"/>
    </location>
</feature>
<feature type="region of interest" description="Disordered" evidence="5">
    <location>
        <begin position="303"/>
        <end position="413"/>
    </location>
</feature>
<feature type="transmembrane region" description="Helical" evidence="6">
    <location>
        <begin position="1314"/>
        <end position="1339"/>
    </location>
</feature>
<feature type="compositionally biased region" description="Basic and acidic residues" evidence="5">
    <location>
        <begin position="894"/>
        <end position="903"/>
    </location>
</feature>
<protein>
    <recommendedName>
        <fullName evidence="9">Mg2+ transporter</fullName>
    </recommendedName>
</protein>
<feature type="transmembrane region" description="Helical" evidence="6">
    <location>
        <begin position="1351"/>
        <end position="1373"/>
    </location>
</feature>
<reference evidence="7 8" key="1">
    <citation type="journal article" date="2024" name="Commun. Biol.">
        <title>Comparative genomic analysis of thermophilic fungi reveals convergent evolutionary adaptations and gene losses.</title>
        <authorList>
            <person name="Steindorff A.S."/>
            <person name="Aguilar-Pontes M.V."/>
            <person name="Robinson A.J."/>
            <person name="Andreopoulos B."/>
            <person name="LaButti K."/>
            <person name="Kuo A."/>
            <person name="Mondo S."/>
            <person name="Riley R."/>
            <person name="Otillar R."/>
            <person name="Haridas S."/>
            <person name="Lipzen A."/>
            <person name="Grimwood J."/>
            <person name="Schmutz J."/>
            <person name="Clum A."/>
            <person name="Reid I.D."/>
            <person name="Moisan M.C."/>
            <person name="Butler G."/>
            <person name="Nguyen T.T.M."/>
            <person name="Dewar K."/>
            <person name="Conant G."/>
            <person name="Drula E."/>
            <person name="Henrissat B."/>
            <person name="Hansel C."/>
            <person name="Singer S."/>
            <person name="Hutchinson M.I."/>
            <person name="de Vries R.P."/>
            <person name="Natvig D.O."/>
            <person name="Powell A.J."/>
            <person name="Tsang A."/>
            <person name="Grigoriev I.V."/>
        </authorList>
    </citation>
    <scope>NUCLEOTIDE SEQUENCE [LARGE SCALE GENOMIC DNA]</scope>
    <source>
        <strain evidence="7 8">CBS 494.80</strain>
    </source>
</reference>
<dbReference type="Gene3D" id="1.20.58.340">
    <property type="entry name" value="Magnesium transport protein CorA, transmembrane region"/>
    <property type="match status" value="1"/>
</dbReference>
<keyword evidence="3 6" id="KW-1133">Transmembrane helix</keyword>
<dbReference type="SUPFAM" id="SSF144083">
    <property type="entry name" value="Magnesium transport protein CorA, transmembrane region"/>
    <property type="match status" value="1"/>
</dbReference>
<feature type="compositionally biased region" description="Basic and acidic residues" evidence="5">
    <location>
        <begin position="76"/>
        <end position="99"/>
    </location>
</feature>
<name>A0ABR4C9W7_9HELO</name>
<keyword evidence="2 6" id="KW-0812">Transmembrane</keyword>
<comment type="caution">
    <text evidence="7">The sequence shown here is derived from an EMBL/GenBank/DDBJ whole genome shotgun (WGS) entry which is preliminary data.</text>
</comment>
<dbReference type="InterPro" id="IPR002523">
    <property type="entry name" value="MgTranspt_CorA/ZnTranspt_ZntB"/>
</dbReference>
<feature type="compositionally biased region" description="Basic and acidic residues" evidence="5">
    <location>
        <begin position="150"/>
        <end position="160"/>
    </location>
</feature>
<feature type="compositionally biased region" description="Basic and acidic residues" evidence="5">
    <location>
        <begin position="356"/>
        <end position="366"/>
    </location>
</feature>
<feature type="compositionally biased region" description="Basic and acidic residues" evidence="5">
    <location>
        <begin position="853"/>
        <end position="867"/>
    </location>
</feature>
<feature type="region of interest" description="Disordered" evidence="5">
    <location>
        <begin position="850"/>
        <end position="903"/>
    </location>
</feature>
<evidence type="ECO:0000256" key="4">
    <source>
        <dbReference type="ARBA" id="ARBA00023136"/>
    </source>
</evidence>
<evidence type="ECO:0000313" key="7">
    <source>
        <dbReference type="EMBL" id="KAL2066725.1"/>
    </source>
</evidence>
<dbReference type="Pfam" id="PF01544">
    <property type="entry name" value="CorA"/>
    <property type="match status" value="1"/>
</dbReference>
<dbReference type="EMBL" id="JAZHXI010000011">
    <property type="protein sequence ID" value="KAL2066725.1"/>
    <property type="molecule type" value="Genomic_DNA"/>
</dbReference>
<proteinExistence type="predicted"/>
<feature type="compositionally biased region" description="Acidic residues" evidence="5">
    <location>
        <begin position="1"/>
        <end position="12"/>
    </location>
</feature>
<dbReference type="Proteomes" id="UP001595075">
    <property type="component" value="Unassembled WGS sequence"/>
</dbReference>
<evidence type="ECO:0000256" key="1">
    <source>
        <dbReference type="ARBA" id="ARBA00004141"/>
    </source>
</evidence>
<evidence type="ECO:0000256" key="5">
    <source>
        <dbReference type="SAM" id="MobiDB-lite"/>
    </source>
</evidence>
<evidence type="ECO:0008006" key="9">
    <source>
        <dbReference type="Google" id="ProtNLM"/>
    </source>
</evidence>
<evidence type="ECO:0000256" key="3">
    <source>
        <dbReference type="ARBA" id="ARBA00022989"/>
    </source>
</evidence>
<evidence type="ECO:0000256" key="6">
    <source>
        <dbReference type="SAM" id="Phobius"/>
    </source>
</evidence>
<gene>
    <name evidence="7" type="ORF">VTL71DRAFT_2797</name>
</gene>